<organism evidence="1 2">
    <name type="scientific">Sphingomonas suaedae</name>
    <dbReference type="NCBI Taxonomy" id="2599297"/>
    <lineage>
        <taxon>Bacteria</taxon>
        <taxon>Pseudomonadati</taxon>
        <taxon>Pseudomonadota</taxon>
        <taxon>Alphaproteobacteria</taxon>
        <taxon>Sphingomonadales</taxon>
        <taxon>Sphingomonadaceae</taxon>
        <taxon>Sphingomonas</taxon>
    </lineage>
</organism>
<dbReference type="AlphaFoldDB" id="A0A518RIN4"/>
<accession>A0A518RIN4</accession>
<dbReference type="Proteomes" id="UP000318055">
    <property type="component" value="Chromosome"/>
</dbReference>
<reference evidence="1 2" key="1">
    <citation type="submission" date="2019-07" db="EMBL/GenBank/DDBJ databases">
        <title>Sphingomonas alkalisoli sp. nov., isolated from rhizosphere soil of Suaedae salsa.</title>
        <authorList>
            <person name="Zhang H."/>
            <person name="Xu L."/>
            <person name="Zhang J.-X."/>
            <person name="Sun J.-Q."/>
        </authorList>
    </citation>
    <scope>NUCLEOTIDE SEQUENCE [LARGE SCALE GENOMIC DNA]</scope>
    <source>
        <strain evidence="1 2">XS-10</strain>
    </source>
</reference>
<evidence type="ECO:0000313" key="2">
    <source>
        <dbReference type="Proteomes" id="UP000318055"/>
    </source>
</evidence>
<protein>
    <submittedName>
        <fullName evidence="1">Uncharacterized protein</fullName>
    </submittedName>
</protein>
<dbReference type="KEGG" id="ssua:FPZ54_15610"/>
<dbReference type="RefSeq" id="WP_145848711.1">
    <property type="nucleotide sequence ID" value="NZ_CP042239.1"/>
</dbReference>
<evidence type="ECO:0000313" key="1">
    <source>
        <dbReference type="EMBL" id="QDX27289.1"/>
    </source>
</evidence>
<proteinExistence type="predicted"/>
<gene>
    <name evidence="1" type="ORF">FPZ54_15610</name>
</gene>
<dbReference type="OrthoDB" id="7579764at2"/>
<name>A0A518RIN4_9SPHN</name>
<keyword evidence="2" id="KW-1185">Reference proteome</keyword>
<sequence>MLLSLLALSSALAMQPVGYPIFVRKAEGGCEFLIQDMIMLRRSDVREWMEGLSDKTRQVYLIWLRVKTKAVYGLPNPLFSSQDLPGSSP</sequence>
<dbReference type="EMBL" id="CP042239">
    <property type="protein sequence ID" value="QDX27289.1"/>
    <property type="molecule type" value="Genomic_DNA"/>
</dbReference>